<dbReference type="InterPro" id="IPR002782">
    <property type="entry name" value="Mut7-C_RNAse_dom"/>
</dbReference>
<evidence type="ECO:0000313" key="3">
    <source>
        <dbReference type="Proteomes" id="UP001153292"/>
    </source>
</evidence>
<dbReference type="InterPro" id="IPR036397">
    <property type="entry name" value="RNaseH_sf"/>
</dbReference>
<dbReference type="Pfam" id="PF01612">
    <property type="entry name" value="DNA_pol_A_exo1"/>
    <property type="match status" value="1"/>
</dbReference>
<dbReference type="Pfam" id="PF01927">
    <property type="entry name" value="Mut7-C"/>
    <property type="match status" value="1"/>
</dbReference>
<dbReference type="Proteomes" id="UP001153292">
    <property type="component" value="Chromosome 3"/>
</dbReference>
<feature type="domain" description="3'-5' exonuclease" evidence="1">
    <location>
        <begin position="384"/>
        <end position="576"/>
    </location>
</feature>
<dbReference type="InterPro" id="IPR052408">
    <property type="entry name" value="Exonuclease_MUT-7-like"/>
</dbReference>
<dbReference type="SUPFAM" id="SSF53098">
    <property type="entry name" value="Ribonuclease H-like"/>
    <property type="match status" value="1"/>
</dbReference>
<proteinExistence type="predicted"/>
<evidence type="ECO:0000313" key="2">
    <source>
        <dbReference type="EMBL" id="CAH0404842.1"/>
    </source>
</evidence>
<dbReference type="Gene3D" id="3.30.420.10">
    <property type="entry name" value="Ribonuclease H-like superfamily/Ribonuclease H"/>
    <property type="match status" value="1"/>
</dbReference>
<keyword evidence="3" id="KW-1185">Reference proteome</keyword>
<gene>
    <name evidence="2" type="ORF">CHILSU_LOCUS8191</name>
</gene>
<dbReference type="SMART" id="SM00474">
    <property type="entry name" value="35EXOc"/>
    <property type="match status" value="1"/>
</dbReference>
<protein>
    <recommendedName>
        <fullName evidence="1">3'-5' exonuclease domain-containing protein</fullName>
    </recommendedName>
</protein>
<dbReference type="PANTHER" id="PTHR47765">
    <property type="entry name" value="3'-5' EXONUCLEASE DOMAIN-CONTAINING PROTEIN"/>
    <property type="match status" value="1"/>
</dbReference>
<name>A0ABN8BDB4_CHISP</name>
<reference evidence="2" key="1">
    <citation type="submission" date="2021-12" db="EMBL/GenBank/DDBJ databases">
        <authorList>
            <person name="King R."/>
        </authorList>
    </citation>
    <scope>NUCLEOTIDE SEQUENCE</scope>
</reference>
<dbReference type="EMBL" id="OU963896">
    <property type="protein sequence ID" value="CAH0404842.1"/>
    <property type="molecule type" value="Genomic_DNA"/>
</dbReference>
<dbReference type="InterPro" id="IPR012337">
    <property type="entry name" value="RNaseH-like_sf"/>
</dbReference>
<organism evidence="2 3">
    <name type="scientific">Chilo suppressalis</name>
    <name type="common">Asiatic rice borer moth</name>
    <dbReference type="NCBI Taxonomy" id="168631"/>
    <lineage>
        <taxon>Eukaryota</taxon>
        <taxon>Metazoa</taxon>
        <taxon>Ecdysozoa</taxon>
        <taxon>Arthropoda</taxon>
        <taxon>Hexapoda</taxon>
        <taxon>Insecta</taxon>
        <taxon>Pterygota</taxon>
        <taxon>Neoptera</taxon>
        <taxon>Endopterygota</taxon>
        <taxon>Lepidoptera</taxon>
        <taxon>Glossata</taxon>
        <taxon>Ditrysia</taxon>
        <taxon>Pyraloidea</taxon>
        <taxon>Crambidae</taxon>
        <taxon>Crambinae</taxon>
        <taxon>Chilo</taxon>
    </lineage>
</organism>
<accession>A0ABN8BDB4</accession>
<dbReference type="InterPro" id="IPR002562">
    <property type="entry name" value="3'-5'_exonuclease_dom"/>
</dbReference>
<evidence type="ECO:0000259" key="1">
    <source>
        <dbReference type="SMART" id="SM00474"/>
    </source>
</evidence>
<dbReference type="PANTHER" id="PTHR47765:SF2">
    <property type="entry name" value="EXONUCLEASE MUT-7 HOMOLOG"/>
    <property type="match status" value="1"/>
</dbReference>
<sequence>MSANNLHNLVDKNQSIKIVPSIEDSLRAKGLDVDLDENTAVWFKQLKVTWKTWKKSATLENQIQLFFQSIVDPFRVTLVFVIKTEDAKDCKPKSLPFFLVETLQKWALASGSHPQDSLKMPAFHIAIQQRNSLFLNLVVKTYQIATIRDTIIPIVKDMIEKDNCKLASQVIIAMELYDAIPVEDLLFPLILQDKTNLIDEYLTECPSQVQLLLNFLDKLLDKKFNLKEFAQNYIEDNKICHVKYDKIHHKPLGKLVARLCNKFNIPIENCKNLSKNRTTGGLRYLIHQKYQEHNVSSSVWDDLVKDSLRQNSDSAQEFIDMLLDYDKNEALKWASYLNIPTSDLPLSLRDLSLEDSPEEENWDAQQVGSSLEYYKLKLSDDYIILIDTAEKFYDLMMSDLNECNIVSMDCEWKPCFGAKQSQVALIQIATNNRVYLIDTLVLNKPSYSSFWYTFYKSFLENAEIIKLGFGLEQDLKEMKASVVGLGNIKVKGEGLLDMSLLWKSLLNNGLSFPTSDENAGNSLSYLVQTCFGLPLEKSEQCSNWELRPLRKTQIHYAALDAFVLIEIYNFLQIRSIEQGLNFDEICNDVMTEPKKKSVKKVRGHERIQSFMTNNLTKSTEEVKFIVEPKLSFLLPYLRYCGIDTVVMHETMLWCDVINLAISEDRLVILTKLKGTPNKKFPQSSILDVGKGSVTDQLQIIFNRFNIGIKQIDLFRFCIKCNAKDIMKLAPDEVYKLCVDYQSSESTNYHYNNVDYDDDETNYDKFLSDSEGDDDLYHVVNMIQPNKSCKTSKGALIEINNVVKLSTANKPALLCESCGALFWEGDDLTKSVSDVILILTNLSIW</sequence>